<comment type="caution">
    <text evidence="10">The sequence shown here is derived from an EMBL/GenBank/DDBJ whole genome shotgun (WGS) entry which is preliminary data.</text>
</comment>
<evidence type="ECO:0000256" key="2">
    <source>
        <dbReference type="ARBA" id="ARBA00022679"/>
    </source>
</evidence>
<dbReference type="Gene3D" id="1.20.120.1750">
    <property type="match status" value="1"/>
</dbReference>
<keyword evidence="4" id="KW-0677">Repeat</keyword>
<feature type="domain" description="Rhodanese" evidence="8">
    <location>
        <begin position="84"/>
        <end position="190"/>
    </location>
</feature>
<accession>A0ABR0SJ00</accession>
<dbReference type="Pfam" id="PF22191">
    <property type="entry name" value="IBR_1"/>
    <property type="match status" value="1"/>
</dbReference>
<dbReference type="InterPro" id="IPR013087">
    <property type="entry name" value="Znf_C2H2_type"/>
</dbReference>
<feature type="domain" description="RING-type" evidence="9">
    <location>
        <begin position="715"/>
        <end position="927"/>
    </location>
</feature>
<dbReference type="CDD" id="cd20335">
    <property type="entry name" value="BRcat_RBR"/>
    <property type="match status" value="1"/>
</dbReference>
<keyword evidence="2" id="KW-0808">Transferase</keyword>
<sequence>MYELLNICQLRYHLIIFYIIHSSLKSCTLHSSQLYTTELKCIQNVKTHPSPGAKSINEILDEARTHLTRITPAQLLAELQSPSSHGPTHIVDIRPAAQRQREGALAFPDAPLLDASTTKHTISIIERNVLEWRLDPQNEARIKEIVDEFGYDTRVVVSCSEGYTSSLAARELQKLGLARATDLEAPDAVNDPLGDETKEDNFARTIGGAFVQFDAGARASKIRLPSDFTAVRISGLPQNTSEQSVRDMLAEKGFDVSVDDIYILHTEGSYGATVRSDDPSFSKRLCTLVQPGCTWRGAKIHATPIAAPMPSGHNARRVDCKKVHISWHKAVKTVWLNFGSGDMARKVSEMFSKGVYRVLDQKVTAATTRADSALSLWTTSRNSVACTVILTEVPAAAQRRDILQAITQESNKPRHIEMGISTYSTDAEQASAVVRSLLRNIGPLEYWEVTLETNARRVKATARFLDESDARRAAMELDKMELPFHRKARLTVQIVYSAKFKVGSNIYDAVQPRIFTQQKAWKENNVSFRAYTSTDPLQRFRVLKVEGESAEHVASAKTDLELILAGAVATEHDVALWDPSLKANGKLYQAIKKLEKELSVIILRDKVKSQLRLFGAQRRCEEAQRRLAELIRVESLATSVRAIELEPNKFFWACHGGFKKIAGRLGPEKASFNIISTPKKIIISGSLEDYDLALAIMDGSENVTEPAEPVGSDETAQECSVCWTEADTPIKTKCGHIYCLECFEDSCIVGDMAATDFVVLCHGNLGNCRSVIGVEDMQEHLSSAALENILERSFSAYIKRNPNEFRYCTTPDCGYIYRVTSEAKTQNCSNCLRPTCSACHEPHIGMSCAEHRDLKSGGHAAFLKLKKELDIKDCPKCKTPLEKVSGCNHMTCVVCKTHICWVCLMTFSNGDAVYAHMGKSHGGHIDLPDL</sequence>
<dbReference type="SUPFAM" id="SSF52821">
    <property type="entry name" value="Rhodanese/Cell cycle control phosphatase"/>
    <property type="match status" value="1"/>
</dbReference>
<dbReference type="PROSITE" id="PS51873">
    <property type="entry name" value="TRIAD"/>
    <property type="match status" value="1"/>
</dbReference>
<evidence type="ECO:0000256" key="1">
    <source>
        <dbReference type="ARBA" id="ARBA00004906"/>
    </source>
</evidence>
<evidence type="ECO:0000313" key="11">
    <source>
        <dbReference type="Proteomes" id="UP001338125"/>
    </source>
</evidence>
<keyword evidence="11" id="KW-1185">Reference proteome</keyword>
<dbReference type="CDD" id="cd22585">
    <property type="entry name" value="Rcat_RBR_DEAH12-like"/>
    <property type="match status" value="1"/>
</dbReference>
<keyword evidence="5" id="KW-0863">Zinc-finger</keyword>
<dbReference type="InterPro" id="IPR002867">
    <property type="entry name" value="IBR_dom"/>
</dbReference>
<dbReference type="Gene3D" id="3.30.40.10">
    <property type="entry name" value="Zinc/RING finger domain, C3HC4 (zinc finger)"/>
    <property type="match status" value="1"/>
</dbReference>
<evidence type="ECO:0000313" key="10">
    <source>
        <dbReference type="EMBL" id="KAK5991730.1"/>
    </source>
</evidence>
<dbReference type="PROSITE" id="PS50206">
    <property type="entry name" value="RHODANESE_3"/>
    <property type="match status" value="1"/>
</dbReference>
<dbReference type="SMART" id="SM00647">
    <property type="entry name" value="IBR"/>
    <property type="match status" value="2"/>
</dbReference>
<dbReference type="InterPro" id="IPR044066">
    <property type="entry name" value="TRIAD_supradom"/>
</dbReference>
<comment type="pathway">
    <text evidence="1">Protein modification; protein ubiquitination.</text>
</comment>
<dbReference type="Pfam" id="PF01485">
    <property type="entry name" value="IBR"/>
    <property type="match status" value="1"/>
</dbReference>
<keyword evidence="3" id="KW-0479">Metal-binding</keyword>
<gene>
    <name evidence="10" type="ORF">PT974_07764</name>
</gene>
<evidence type="ECO:0000259" key="9">
    <source>
        <dbReference type="PROSITE" id="PS51873"/>
    </source>
</evidence>
<evidence type="ECO:0000256" key="6">
    <source>
        <dbReference type="ARBA" id="ARBA00022786"/>
    </source>
</evidence>
<dbReference type="PANTHER" id="PTHR22770">
    <property type="entry name" value="UBIQUITIN CONJUGATING ENZYME 7 INTERACTING PROTEIN-RELATED"/>
    <property type="match status" value="1"/>
</dbReference>
<keyword evidence="7" id="KW-0862">Zinc</keyword>
<dbReference type="InterPro" id="IPR001763">
    <property type="entry name" value="Rhodanese-like_dom"/>
</dbReference>
<name>A0ABR0SJ00_9HYPO</name>
<reference evidence="10 11" key="1">
    <citation type="submission" date="2024-01" db="EMBL/GenBank/DDBJ databases">
        <title>Complete genome of Cladobotryum mycophilum ATHUM6906.</title>
        <authorList>
            <person name="Christinaki A.C."/>
            <person name="Myridakis A.I."/>
            <person name="Kouvelis V.N."/>
        </authorList>
    </citation>
    <scope>NUCLEOTIDE SEQUENCE [LARGE SCALE GENOMIC DNA]</scope>
    <source>
        <strain evidence="10 11">ATHUM6906</strain>
    </source>
</reference>
<dbReference type="InterPro" id="IPR013083">
    <property type="entry name" value="Znf_RING/FYVE/PHD"/>
</dbReference>
<proteinExistence type="predicted"/>
<organism evidence="10 11">
    <name type="scientific">Cladobotryum mycophilum</name>
    <dbReference type="NCBI Taxonomy" id="491253"/>
    <lineage>
        <taxon>Eukaryota</taxon>
        <taxon>Fungi</taxon>
        <taxon>Dikarya</taxon>
        <taxon>Ascomycota</taxon>
        <taxon>Pezizomycotina</taxon>
        <taxon>Sordariomycetes</taxon>
        <taxon>Hypocreomycetidae</taxon>
        <taxon>Hypocreales</taxon>
        <taxon>Hypocreaceae</taxon>
        <taxon>Cladobotryum</taxon>
    </lineage>
</organism>
<dbReference type="EMBL" id="JAVFKD010000013">
    <property type="protein sequence ID" value="KAK5991730.1"/>
    <property type="molecule type" value="Genomic_DNA"/>
</dbReference>
<dbReference type="Gene3D" id="3.40.250.10">
    <property type="entry name" value="Rhodanese-like domain"/>
    <property type="match status" value="1"/>
</dbReference>
<evidence type="ECO:0000259" key="8">
    <source>
        <dbReference type="PROSITE" id="PS50206"/>
    </source>
</evidence>
<protein>
    <submittedName>
        <fullName evidence="10">ATP-dependent RNA helicase DEAH11-like protein</fullName>
    </submittedName>
</protein>
<evidence type="ECO:0000256" key="4">
    <source>
        <dbReference type="ARBA" id="ARBA00022737"/>
    </source>
</evidence>
<keyword evidence="6" id="KW-0833">Ubl conjugation pathway</keyword>
<evidence type="ECO:0000256" key="3">
    <source>
        <dbReference type="ARBA" id="ARBA00022723"/>
    </source>
</evidence>
<dbReference type="SUPFAM" id="SSF57850">
    <property type="entry name" value="RING/U-box"/>
    <property type="match status" value="2"/>
</dbReference>
<dbReference type="PANTHER" id="PTHR22770:SF13">
    <property type="entry name" value="RING-TYPE DOMAIN-CONTAINING PROTEIN"/>
    <property type="match status" value="1"/>
</dbReference>
<dbReference type="PROSITE" id="PS00028">
    <property type="entry name" value="ZINC_FINGER_C2H2_1"/>
    <property type="match status" value="1"/>
</dbReference>
<dbReference type="Proteomes" id="UP001338125">
    <property type="component" value="Unassembled WGS sequence"/>
</dbReference>
<evidence type="ECO:0000256" key="5">
    <source>
        <dbReference type="ARBA" id="ARBA00022771"/>
    </source>
</evidence>
<dbReference type="InterPro" id="IPR036873">
    <property type="entry name" value="Rhodanese-like_dom_sf"/>
</dbReference>
<dbReference type="InterPro" id="IPR051628">
    <property type="entry name" value="LUBAC_E3_Ligases"/>
</dbReference>
<evidence type="ECO:0000256" key="7">
    <source>
        <dbReference type="ARBA" id="ARBA00022833"/>
    </source>
</evidence>